<evidence type="ECO:0000256" key="1">
    <source>
        <dbReference type="SAM" id="MobiDB-lite"/>
    </source>
</evidence>
<dbReference type="PRINTS" id="PR01228">
    <property type="entry name" value="EGGSHELL"/>
</dbReference>
<name>A0A5C7JAM4_9BACT</name>
<dbReference type="Proteomes" id="UP000321026">
    <property type="component" value="Unassembled WGS sequence"/>
</dbReference>
<dbReference type="AlphaFoldDB" id="A0A5C7JAM4"/>
<comment type="caution">
    <text evidence="2">The sequence shown here is derived from an EMBL/GenBank/DDBJ whole genome shotgun (WGS) entry which is preliminary data.</text>
</comment>
<sequence>MFGDGSDGPLNVTSGTTNLALDTKHQFTTVNVDTGAILSTTDTTGSVLYISATESITIDGNIDLRNKVSRGQNSWFVTIDSRTYTSPSTQNGGSGGGGAGASNGGSQGSGFGGGGAGGATTPSGVQDRGGHGGAGGPSSGSGGASRTTTGVGNAGGASSGGGGAALVLSGSTTSGAGGFAYGNNGGNAITSNYDTASSGGGGGAGGMAGHPGVHVVLVSPSIIINGNIYTGGGDGQNGGSGGSGTSTYATAGSGGGGGGAGNGGSVYIFTKRSGFEDNGTYNMLGGYVGLPGTGYQSGGFGGAGTHGTLTHVEIVTPTLPVRVYDGSEWVFAIAHCRVSGQWERSAVRERG</sequence>
<protein>
    <submittedName>
        <fullName evidence="2">Uncharacterized protein</fullName>
    </submittedName>
</protein>
<accession>A0A5C7JAM4</accession>
<feature type="compositionally biased region" description="Gly residues" evidence="1">
    <location>
        <begin position="131"/>
        <end position="143"/>
    </location>
</feature>
<evidence type="ECO:0000313" key="2">
    <source>
        <dbReference type="EMBL" id="TXG78601.1"/>
    </source>
</evidence>
<proteinExistence type="predicted"/>
<organism evidence="2 3">
    <name type="scientific">Candidatus Dojkabacteria bacterium</name>
    <dbReference type="NCBI Taxonomy" id="2099670"/>
    <lineage>
        <taxon>Bacteria</taxon>
        <taxon>Candidatus Dojkabacteria</taxon>
    </lineage>
</organism>
<evidence type="ECO:0000313" key="3">
    <source>
        <dbReference type="Proteomes" id="UP000321026"/>
    </source>
</evidence>
<reference evidence="2 3" key="1">
    <citation type="submission" date="2018-09" db="EMBL/GenBank/DDBJ databases">
        <title>Metagenome Assembled Genomes from an Advanced Water Purification Facility.</title>
        <authorList>
            <person name="Stamps B.W."/>
            <person name="Spear J.R."/>
        </authorList>
    </citation>
    <scope>NUCLEOTIDE SEQUENCE [LARGE SCALE GENOMIC DNA]</scope>
    <source>
        <strain evidence="2">Bin_63_2</strain>
    </source>
</reference>
<feature type="compositionally biased region" description="Gly residues" evidence="1">
    <location>
        <begin position="92"/>
        <end position="118"/>
    </location>
</feature>
<dbReference type="EMBL" id="SSDS01000010">
    <property type="protein sequence ID" value="TXG78601.1"/>
    <property type="molecule type" value="Genomic_DNA"/>
</dbReference>
<gene>
    <name evidence="2" type="ORF">E6Q11_00795</name>
</gene>
<feature type="region of interest" description="Disordered" evidence="1">
    <location>
        <begin position="81"/>
        <end position="158"/>
    </location>
</feature>